<dbReference type="InterPro" id="IPR003609">
    <property type="entry name" value="Pan_app"/>
</dbReference>
<dbReference type="WBParaSite" id="nRc.2.0.1.t45898-RA">
    <property type="protein sequence ID" value="nRc.2.0.1.t45898-RA"/>
    <property type="gene ID" value="nRc.2.0.1.g45898"/>
</dbReference>
<accession>A0A915L5U7</accession>
<evidence type="ECO:0000313" key="2">
    <source>
        <dbReference type="Proteomes" id="UP000887565"/>
    </source>
</evidence>
<dbReference type="PANTHER" id="PTHR47327:SF6">
    <property type="entry name" value="PROTEIN LET-653"/>
    <property type="match status" value="1"/>
</dbReference>
<keyword evidence="2" id="KW-1185">Reference proteome</keyword>
<reference evidence="3" key="1">
    <citation type="submission" date="2022-11" db="UniProtKB">
        <authorList>
            <consortium name="WormBaseParasite"/>
        </authorList>
    </citation>
    <scope>IDENTIFICATION</scope>
</reference>
<organism evidence="2 3">
    <name type="scientific">Romanomermis culicivorax</name>
    <name type="common">Nematode worm</name>
    <dbReference type="NCBI Taxonomy" id="13658"/>
    <lineage>
        <taxon>Eukaryota</taxon>
        <taxon>Metazoa</taxon>
        <taxon>Ecdysozoa</taxon>
        <taxon>Nematoda</taxon>
        <taxon>Enoplea</taxon>
        <taxon>Dorylaimia</taxon>
        <taxon>Mermithida</taxon>
        <taxon>Mermithoidea</taxon>
        <taxon>Mermithidae</taxon>
        <taxon>Romanomermis</taxon>
    </lineage>
</organism>
<evidence type="ECO:0000259" key="1">
    <source>
        <dbReference type="PROSITE" id="PS50948"/>
    </source>
</evidence>
<feature type="domain" description="Apple" evidence="1">
    <location>
        <begin position="1"/>
        <end position="71"/>
    </location>
</feature>
<dbReference type="InterPro" id="IPR052774">
    <property type="entry name" value="Celegans_DevNeuronal_Protein"/>
</dbReference>
<dbReference type="Gene3D" id="3.50.4.10">
    <property type="entry name" value="Hepatocyte Growth Factor"/>
    <property type="match status" value="1"/>
</dbReference>
<dbReference type="PANTHER" id="PTHR47327">
    <property type="entry name" value="FI18240P1-RELATED"/>
    <property type="match status" value="1"/>
</dbReference>
<name>A0A915L5U7_ROMCU</name>
<sequence>MNEIERTIRTDKVEDCLNRCTNEPAFVCRSVSFNRTGRLCSLSAQSQATKPNSLRVNNNPNYRIDYYEHACANENIDKKVEYRRRSFLGESELGSHPDANWTTVTVVKGFLGGAGAVPPLAYVGIGVIILTRAQQKWPGLDPWIG</sequence>
<dbReference type="PROSITE" id="PS50948">
    <property type="entry name" value="PAN"/>
    <property type="match status" value="1"/>
</dbReference>
<dbReference type="Proteomes" id="UP000887565">
    <property type="component" value="Unplaced"/>
</dbReference>
<proteinExistence type="predicted"/>
<dbReference type="CDD" id="cd01099">
    <property type="entry name" value="PAN_AP_HGF"/>
    <property type="match status" value="1"/>
</dbReference>
<evidence type="ECO:0000313" key="3">
    <source>
        <dbReference type="WBParaSite" id="nRc.2.0.1.t45898-RA"/>
    </source>
</evidence>
<dbReference type="AlphaFoldDB" id="A0A915L5U7"/>
<dbReference type="GO" id="GO:0009653">
    <property type="term" value="P:anatomical structure morphogenesis"/>
    <property type="evidence" value="ECO:0007669"/>
    <property type="project" value="TreeGrafter"/>
</dbReference>
<dbReference type="Pfam" id="PF00024">
    <property type="entry name" value="PAN_1"/>
    <property type="match status" value="1"/>
</dbReference>
<protein>
    <submittedName>
        <fullName evidence="3">Apple domain-containing protein</fullName>
    </submittedName>
</protein>
<dbReference type="SUPFAM" id="SSF57414">
    <property type="entry name" value="Hairpin loop containing domain-like"/>
    <property type="match status" value="1"/>
</dbReference>